<comment type="caution">
    <text evidence="1">The sequence shown here is derived from an EMBL/GenBank/DDBJ whole genome shotgun (WGS) entry which is preliminary data.</text>
</comment>
<dbReference type="EMBL" id="BLRX01000014">
    <property type="protein sequence ID" value="GFP24781.1"/>
    <property type="molecule type" value="Genomic_DNA"/>
</dbReference>
<name>A0A6V8NZZ6_9ACTN</name>
<evidence type="ECO:0000313" key="1">
    <source>
        <dbReference type="EMBL" id="GFP24781.1"/>
    </source>
</evidence>
<dbReference type="SUPFAM" id="SSF52540">
    <property type="entry name" value="P-loop containing nucleoside triphosphate hydrolases"/>
    <property type="match status" value="1"/>
</dbReference>
<accession>A0A6V8NZZ6</accession>
<sequence>SEPLIAGEILPKGGVAFIGGQGKSYKTMLALNMGLSLVQGRSFLGQPIARPVRVLYLQQEMSEASLQKRLKVMASGLPQEALERFVLHRLTDTNLKLDQSQGLRELEALIRKEKPEVVFLDPLYKFHNLKENATEEMTRLLDNLDRLRNRYQISLVIAHHLRKPTLGESQSSPIQLRGSSVLFAYGDSYLTLANDRQKRKGYRLLSYELRNAEAPDDVTIRLNPETLWFEVVATKKEGLPQTEILEYIKAQGETPKVKLVEFFKEKASKNTILGRVENLLEARLIDKKQRGRQTWYFCR</sequence>
<dbReference type="AlphaFoldDB" id="A0A6V8NZZ6"/>
<proteinExistence type="predicted"/>
<dbReference type="Gene3D" id="3.40.50.300">
    <property type="entry name" value="P-loop containing nucleotide triphosphate hydrolases"/>
    <property type="match status" value="1"/>
</dbReference>
<feature type="non-terminal residue" evidence="1">
    <location>
        <position position="1"/>
    </location>
</feature>
<gene>
    <name evidence="1" type="ORF">HKBW3S25_00218</name>
</gene>
<reference evidence="1 2" key="1">
    <citation type="journal article" date="2020" name="Front. Microbiol.">
        <title>Single-cell genomics of novel Actinobacteria with the Wood-Ljungdahl pathway discovered in a serpentinizing system.</title>
        <authorList>
            <person name="Merino N."/>
            <person name="Kawai M."/>
            <person name="Boyd E.S."/>
            <person name="Colman D.R."/>
            <person name="McGlynn S.E."/>
            <person name="Nealson K.H."/>
            <person name="Kurokawa K."/>
            <person name="Hongoh Y."/>
        </authorList>
    </citation>
    <scope>NUCLEOTIDE SEQUENCE [LARGE SCALE GENOMIC DNA]</scope>
    <source>
        <strain evidence="1 2">S25</strain>
    </source>
</reference>
<protein>
    <submittedName>
        <fullName evidence="1">Uncharacterized protein</fullName>
    </submittedName>
</protein>
<dbReference type="Pfam" id="PF13481">
    <property type="entry name" value="AAA_25"/>
    <property type="match status" value="1"/>
</dbReference>
<organism evidence="1 2">
    <name type="scientific">Candidatus Hakubella thermalkaliphila</name>
    <dbReference type="NCBI Taxonomy" id="2754717"/>
    <lineage>
        <taxon>Bacteria</taxon>
        <taxon>Bacillati</taxon>
        <taxon>Actinomycetota</taxon>
        <taxon>Actinomycetota incertae sedis</taxon>
        <taxon>Candidatus Hakubellales</taxon>
        <taxon>Candidatus Hakubellaceae</taxon>
        <taxon>Candidatus Hakubella</taxon>
    </lineage>
</organism>
<dbReference type="Proteomes" id="UP000543224">
    <property type="component" value="Unassembled WGS sequence"/>
</dbReference>
<dbReference type="InterPro" id="IPR027417">
    <property type="entry name" value="P-loop_NTPase"/>
</dbReference>
<evidence type="ECO:0000313" key="2">
    <source>
        <dbReference type="Proteomes" id="UP000543224"/>
    </source>
</evidence>